<feature type="transmembrane region" description="Helical" evidence="1">
    <location>
        <begin position="60"/>
        <end position="80"/>
    </location>
</feature>
<dbReference type="Proteomes" id="UP000619788">
    <property type="component" value="Unassembled WGS sequence"/>
</dbReference>
<sequence>MRVPGRRAAGCLLAASVCELAVAGISLVLMSGVRAEQEAQLRIGDGTSPYDDLALSKLEYFLWSFGAAGVITLTLAVLVWRRGGSPGVRVVVGTGLVPYAMFCCVSGIVSFFRVNEFLSGYSHATLWTMIAAGLLYLVGTVLLLFAGSGARPDGHPESPVRS</sequence>
<evidence type="ECO:0000313" key="2">
    <source>
        <dbReference type="EMBL" id="GIH93643.1"/>
    </source>
</evidence>
<dbReference type="RefSeq" id="WP_204065794.1">
    <property type="nucleotide sequence ID" value="NZ_BOOJ01000033.1"/>
</dbReference>
<feature type="transmembrane region" description="Helical" evidence="1">
    <location>
        <begin position="124"/>
        <end position="146"/>
    </location>
</feature>
<organism evidence="2 3">
    <name type="scientific">Planobispora siamensis</name>
    <dbReference type="NCBI Taxonomy" id="936338"/>
    <lineage>
        <taxon>Bacteria</taxon>
        <taxon>Bacillati</taxon>
        <taxon>Actinomycetota</taxon>
        <taxon>Actinomycetes</taxon>
        <taxon>Streptosporangiales</taxon>
        <taxon>Streptosporangiaceae</taxon>
        <taxon>Planobispora</taxon>
    </lineage>
</organism>
<evidence type="ECO:0000313" key="3">
    <source>
        <dbReference type="Proteomes" id="UP000619788"/>
    </source>
</evidence>
<keyword evidence="1" id="KW-0812">Transmembrane</keyword>
<dbReference type="AlphaFoldDB" id="A0A8J3SQ44"/>
<proteinExistence type="predicted"/>
<reference evidence="2 3" key="1">
    <citation type="submission" date="2021-01" db="EMBL/GenBank/DDBJ databases">
        <title>Whole genome shotgun sequence of Planobispora siamensis NBRC 107568.</title>
        <authorList>
            <person name="Komaki H."/>
            <person name="Tamura T."/>
        </authorList>
    </citation>
    <scope>NUCLEOTIDE SEQUENCE [LARGE SCALE GENOMIC DNA]</scope>
    <source>
        <strain evidence="2 3">NBRC 107568</strain>
    </source>
</reference>
<comment type="caution">
    <text evidence="2">The sequence shown here is derived from an EMBL/GenBank/DDBJ whole genome shotgun (WGS) entry which is preliminary data.</text>
</comment>
<name>A0A8J3SQ44_9ACTN</name>
<protein>
    <submittedName>
        <fullName evidence="2">Uncharacterized protein</fullName>
    </submittedName>
</protein>
<keyword evidence="1" id="KW-0472">Membrane</keyword>
<accession>A0A8J3SQ44</accession>
<dbReference type="EMBL" id="BOOJ01000033">
    <property type="protein sequence ID" value="GIH93643.1"/>
    <property type="molecule type" value="Genomic_DNA"/>
</dbReference>
<gene>
    <name evidence="2" type="ORF">Psi01_42730</name>
</gene>
<keyword evidence="3" id="KW-1185">Reference proteome</keyword>
<feature type="transmembrane region" description="Helical" evidence="1">
    <location>
        <begin position="87"/>
        <end position="112"/>
    </location>
</feature>
<evidence type="ECO:0000256" key="1">
    <source>
        <dbReference type="SAM" id="Phobius"/>
    </source>
</evidence>
<keyword evidence="1" id="KW-1133">Transmembrane helix</keyword>